<dbReference type="AlphaFoldDB" id="A0A0G4PUP4"/>
<reference evidence="1 2" key="1">
    <citation type="journal article" date="2014" name="Nat. Commun.">
        <title>Multiple recent horizontal transfers of a large genomic region in cheese making fungi.</title>
        <authorList>
            <person name="Cheeseman K."/>
            <person name="Ropars J."/>
            <person name="Renault P."/>
            <person name="Dupont J."/>
            <person name="Gouzy J."/>
            <person name="Branca A."/>
            <person name="Abraham A.L."/>
            <person name="Ceppi M."/>
            <person name="Conseiller E."/>
            <person name="Debuchy R."/>
            <person name="Malagnac F."/>
            <person name="Goarin A."/>
            <person name="Silar P."/>
            <person name="Lacoste S."/>
            <person name="Sallet E."/>
            <person name="Bensimon A."/>
            <person name="Giraud T."/>
            <person name="Brygoo Y."/>
        </authorList>
    </citation>
    <scope>NUCLEOTIDE SEQUENCE [LARGE SCALE GENOMIC DNA]</scope>
    <source>
        <strain evidence="2">FM 013</strain>
    </source>
</reference>
<gene>
    <name evidence="1" type="ORF">PCAMFM013_S046g000054</name>
</gene>
<dbReference type="STRING" id="1429867.A0A0G4PUP4"/>
<dbReference type="Proteomes" id="UP000053732">
    <property type="component" value="Unassembled WGS sequence"/>
</dbReference>
<proteinExistence type="predicted"/>
<keyword evidence="2" id="KW-1185">Reference proteome</keyword>
<dbReference type="EMBL" id="HG793179">
    <property type="protein sequence ID" value="CRL30250.1"/>
    <property type="molecule type" value="Genomic_DNA"/>
</dbReference>
<evidence type="ECO:0000313" key="1">
    <source>
        <dbReference type="EMBL" id="CRL30250.1"/>
    </source>
</evidence>
<organism evidence="1 2">
    <name type="scientific">Penicillium camemberti (strain FM 013)</name>
    <dbReference type="NCBI Taxonomy" id="1429867"/>
    <lineage>
        <taxon>Eukaryota</taxon>
        <taxon>Fungi</taxon>
        <taxon>Dikarya</taxon>
        <taxon>Ascomycota</taxon>
        <taxon>Pezizomycotina</taxon>
        <taxon>Eurotiomycetes</taxon>
        <taxon>Eurotiomycetidae</taxon>
        <taxon>Eurotiales</taxon>
        <taxon>Aspergillaceae</taxon>
        <taxon>Penicillium</taxon>
    </lineage>
</organism>
<protein>
    <submittedName>
        <fullName evidence="1">Str. FM013</fullName>
    </submittedName>
</protein>
<accession>A0A0G4PUP4</accession>
<sequence>MDDKGDYILVDKDFNVTGLIDWIFARAVLIYEAFGPLLLTAEMNDIYEGKPGRSRGDTILAEAIQTKNKDLVRFFSGPDLVRRFSFSLGMGMDMSWDKAVALFRGIISIAERSSLKFD</sequence>
<name>A0A0G4PUP4_PENC3</name>
<evidence type="ECO:0000313" key="2">
    <source>
        <dbReference type="Proteomes" id="UP000053732"/>
    </source>
</evidence>